<dbReference type="InterPro" id="IPR002423">
    <property type="entry name" value="Cpn60/GroEL/TCP-1"/>
</dbReference>
<protein>
    <submittedName>
        <fullName evidence="5">Uncharacterized protein</fullName>
    </submittedName>
</protein>
<evidence type="ECO:0000256" key="2">
    <source>
        <dbReference type="ARBA" id="ARBA00023186"/>
    </source>
</evidence>
<dbReference type="Pfam" id="PF00118">
    <property type="entry name" value="Cpn60_TCP1"/>
    <property type="match status" value="1"/>
</dbReference>
<dbReference type="GO" id="GO:0042026">
    <property type="term" value="P:protein refolding"/>
    <property type="evidence" value="ECO:0007669"/>
    <property type="project" value="InterPro"/>
</dbReference>
<accession>A0A4Y7LAB9</accession>
<dbReference type="Gene3D" id="3.50.7.10">
    <property type="entry name" value="GroEL"/>
    <property type="match status" value="1"/>
</dbReference>
<keyword evidence="2" id="KW-0143">Chaperone</keyword>
<dbReference type="InterPro" id="IPR027413">
    <property type="entry name" value="GROEL-like_equatorial_sf"/>
</dbReference>
<dbReference type="SUPFAM" id="SSF52029">
    <property type="entry name" value="GroEL apical domain-like"/>
    <property type="match status" value="1"/>
</dbReference>
<dbReference type="PANTHER" id="PTHR45633">
    <property type="entry name" value="60 KDA HEAT SHOCK PROTEIN, MITOCHONDRIAL"/>
    <property type="match status" value="1"/>
</dbReference>
<dbReference type="AlphaFoldDB" id="A0A4Y7LAB9"/>
<evidence type="ECO:0000256" key="4">
    <source>
        <dbReference type="SAM" id="SignalP"/>
    </source>
</evidence>
<keyword evidence="4" id="KW-0732">Signal</keyword>
<sequence length="282" mass="30950">MHMGMKLISSLRNYKGLGLLLPVLMVPSLTSSKDVHLQLITEDQGLKLDKVHIGMLGTAKNVTVSVDDTIILHGGGNKKLIEERCEQLKTSLENNSVMFDKEKAQERLSKLSGGVAVFKVGGARETKVGERKDRVTDALNATKVAVEEGILPGGGVALLYSSRVLDNLQTANNDQKRGVEIIQNALKAPTFTISRISRSAGTFKWNCTYYSTNASGLSFALLLMKRLKRMESTKKKRQNQILLVRSVVPDSGSWSHNINGVKHNTDVWDKARIDGDTENSSS</sequence>
<comment type="similarity">
    <text evidence="1 3">Belongs to the chaperonin (HSP60) family.</text>
</comment>
<reference evidence="5 6" key="1">
    <citation type="journal article" date="2018" name="Science">
        <title>The opium poppy genome and morphinan production.</title>
        <authorList>
            <person name="Guo L."/>
            <person name="Winzer T."/>
            <person name="Yang X."/>
            <person name="Li Y."/>
            <person name="Ning Z."/>
            <person name="He Z."/>
            <person name="Teodor R."/>
            <person name="Lu Y."/>
            <person name="Bowser T.A."/>
            <person name="Graham I.A."/>
            <person name="Ye K."/>
        </authorList>
    </citation>
    <scope>NUCLEOTIDE SEQUENCE [LARGE SCALE GENOMIC DNA]</scope>
    <source>
        <strain evidence="6">cv. HN1</strain>
        <tissue evidence="5">Leaves</tissue>
    </source>
</reference>
<evidence type="ECO:0000313" key="6">
    <source>
        <dbReference type="Proteomes" id="UP000316621"/>
    </source>
</evidence>
<dbReference type="GO" id="GO:0005524">
    <property type="term" value="F:ATP binding"/>
    <property type="evidence" value="ECO:0007669"/>
    <property type="project" value="InterPro"/>
</dbReference>
<organism evidence="5 6">
    <name type="scientific">Papaver somniferum</name>
    <name type="common">Opium poppy</name>
    <dbReference type="NCBI Taxonomy" id="3469"/>
    <lineage>
        <taxon>Eukaryota</taxon>
        <taxon>Viridiplantae</taxon>
        <taxon>Streptophyta</taxon>
        <taxon>Embryophyta</taxon>
        <taxon>Tracheophyta</taxon>
        <taxon>Spermatophyta</taxon>
        <taxon>Magnoliopsida</taxon>
        <taxon>Ranunculales</taxon>
        <taxon>Papaveraceae</taxon>
        <taxon>Papaveroideae</taxon>
        <taxon>Papaver</taxon>
    </lineage>
</organism>
<dbReference type="SUPFAM" id="SSF48592">
    <property type="entry name" value="GroEL equatorial domain-like"/>
    <property type="match status" value="1"/>
</dbReference>
<evidence type="ECO:0000256" key="1">
    <source>
        <dbReference type="ARBA" id="ARBA00006607"/>
    </source>
</evidence>
<dbReference type="InterPro" id="IPR001844">
    <property type="entry name" value="Cpn60/GroEL"/>
</dbReference>
<dbReference type="Gene3D" id="1.10.560.10">
    <property type="entry name" value="GroEL-like equatorial domain"/>
    <property type="match status" value="1"/>
</dbReference>
<keyword evidence="6" id="KW-1185">Reference proteome</keyword>
<dbReference type="InterPro" id="IPR027409">
    <property type="entry name" value="GroEL-like_apical_dom_sf"/>
</dbReference>
<dbReference type="Proteomes" id="UP000316621">
    <property type="component" value="Chromosome 11"/>
</dbReference>
<name>A0A4Y7LAB9_PAPSO</name>
<feature type="signal peptide" evidence="4">
    <location>
        <begin position="1"/>
        <end position="32"/>
    </location>
</feature>
<dbReference type="PRINTS" id="PR00298">
    <property type="entry name" value="CHAPERONIN60"/>
</dbReference>
<feature type="chain" id="PRO_5021368597" evidence="4">
    <location>
        <begin position="33"/>
        <end position="282"/>
    </location>
</feature>
<dbReference type="STRING" id="3469.A0A4Y7LAB9"/>
<evidence type="ECO:0000313" key="5">
    <source>
        <dbReference type="EMBL" id="RZC82423.1"/>
    </source>
</evidence>
<evidence type="ECO:0000256" key="3">
    <source>
        <dbReference type="RuleBase" id="RU000418"/>
    </source>
</evidence>
<dbReference type="GO" id="GO:0140662">
    <property type="term" value="F:ATP-dependent protein folding chaperone"/>
    <property type="evidence" value="ECO:0007669"/>
    <property type="project" value="InterPro"/>
</dbReference>
<proteinExistence type="inferred from homology"/>
<dbReference type="Gramene" id="RZC82423">
    <property type="protein sequence ID" value="RZC82423"/>
    <property type="gene ID" value="C5167_045211"/>
</dbReference>
<gene>
    <name evidence="5" type="ORF">C5167_045211</name>
</gene>
<dbReference type="EMBL" id="CM010725">
    <property type="protein sequence ID" value="RZC82423.1"/>
    <property type="molecule type" value="Genomic_DNA"/>
</dbReference>